<accession>A0A8H3GG08</accession>
<evidence type="ECO:0000256" key="2">
    <source>
        <dbReference type="ARBA" id="ARBA00008061"/>
    </source>
</evidence>
<protein>
    <submittedName>
        <fullName evidence="9">Alpha amylase, catalytic domain</fullName>
    </submittedName>
    <submittedName>
        <fullName evidence="11">Alpha-amylase</fullName>
    </submittedName>
</protein>
<dbReference type="Pfam" id="PF00128">
    <property type="entry name" value="Alpha-amylase"/>
    <property type="match status" value="1"/>
</dbReference>
<evidence type="ECO:0000313" key="12">
    <source>
        <dbReference type="Proteomes" id="UP000663840"/>
    </source>
</evidence>
<evidence type="ECO:0000313" key="11">
    <source>
        <dbReference type="EMBL" id="QRW21587.1"/>
    </source>
</evidence>
<evidence type="ECO:0000256" key="5">
    <source>
        <dbReference type="ARBA" id="ARBA00023277"/>
    </source>
</evidence>
<dbReference type="InterPro" id="IPR013776">
    <property type="entry name" value="A-amylase_thermo"/>
</dbReference>
<dbReference type="NCBIfam" id="NF006968">
    <property type="entry name" value="PRK09441.1-1"/>
    <property type="match status" value="1"/>
</dbReference>
<dbReference type="EMBL" id="CAJMWR010002656">
    <property type="protein sequence ID" value="CAE6448004.1"/>
    <property type="molecule type" value="Genomic_DNA"/>
</dbReference>
<dbReference type="PANTHER" id="PTHR43447">
    <property type="entry name" value="ALPHA-AMYLASE"/>
    <property type="match status" value="1"/>
</dbReference>
<name>A0A8H3GG08_9AGAM</name>
<evidence type="ECO:0000256" key="3">
    <source>
        <dbReference type="ARBA" id="ARBA00022723"/>
    </source>
</evidence>
<gene>
    <name evidence="8" type="ORF">RDB_LOCUS87031</name>
    <name evidence="11" type="ORF">RhiXN_06576</name>
    <name evidence="10" type="ORF">RHS03_04907</name>
    <name evidence="9" type="ORF">RHS04_05324</name>
</gene>
<dbReference type="NCBIfam" id="NF006969">
    <property type="entry name" value="PRK09441.1-2"/>
    <property type="match status" value="1"/>
</dbReference>
<dbReference type="Proteomes" id="UP000650582">
    <property type="component" value="Unassembled WGS sequence"/>
</dbReference>
<dbReference type="Gene3D" id="3.20.20.80">
    <property type="entry name" value="Glycosidases"/>
    <property type="match status" value="1"/>
</dbReference>
<evidence type="ECO:0000256" key="6">
    <source>
        <dbReference type="ARBA" id="ARBA00023295"/>
    </source>
</evidence>
<dbReference type="GO" id="GO:0004553">
    <property type="term" value="F:hydrolase activity, hydrolyzing O-glycosyl compounds"/>
    <property type="evidence" value="ECO:0007669"/>
    <property type="project" value="InterPro"/>
</dbReference>
<keyword evidence="5" id="KW-0119">Carbohydrate metabolism</keyword>
<dbReference type="EMBL" id="JACYCC010000039">
    <property type="protein sequence ID" value="KAF8678157.1"/>
    <property type="molecule type" value="Genomic_DNA"/>
</dbReference>
<organism evidence="8 12">
    <name type="scientific">Rhizoctonia solani</name>
    <dbReference type="NCBI Taxonomy" id="456999"/>
    <lineage>
        <taxon>Eukaryota</taxon>
        <taxon>Fungi</taxon>
        <taxon>Dikarya</taxon>
        <taxon>Basidiomycota</taxon>
        <taxon>Agaricomycotina</taxon>
        <taxon>Agaricomycetes</taxon>
        <taxon>Cantharellales</taxon>
        <taxon>Ceratobasidiaceae</taxon>
        <taxon>Rhizoctonia</taxon>
    </lineage>
</organism>
<dbReference type="SUPFAM" id="SSF51445">
    <property type="entry name" value="(Trans)glycosidases"/>
    <property type="match status" value="1"/>
</dbReference>
<dbReference type="SMART" id="SM00642">
    <property type="entry name" value="Aamy"/>
    <property type="match status" value="1"/>
</dbReference>
<dbReference type="Proteomes" id="UP000602905">
    <property type="component" value="Unassembled WGS sequence"/>
</dbReference>
<dbReference type="InterPro" id="IPR013780">
    <property type="entry name" value="Glyco_hydro_b"/>
</dbReference>
<comment type="similarity">
    <text evidence="2">Belongs to the glycosyl hydrolase 13 family.</text>
</comment>
<dbReference type="Proteomes" id="UP000650533">
    <property type="component" value="Chromosome 7"/>
</dbReference>
<evidence type="ECO:0000313" key="9">
    <source>
        <dbReference type="EMBL" id="KAF8678157.1"/>
    </source>
</evidence>
<dbReference type="InterPro" id="IPR017853">
    <property type="entry name" value="GH"/>
</dbReference>
<evidence type="ECO:0000313" key="10">
    <source>
        <dbReference type="EMBL" id="KAF8706191.1"/>
    </source>
</evidence>
<dbReference type="InterPro" id="IPR006047">
    <property type="entry name" value="GH13_cat_dom"/>
</dbReference>
<reference evidence="8" key="3">
    <citation type="submission" date="2021-01" db="EMBL/GenBank/DDBJ databases">
        <authorList>
            <person name="Kaushik A."/>
        </authorList>
    </citation>
    <scope>NUCLEOTIDE SEQUENCE</scope>
    <source>
        <strain evidence="8">AG1-1A</strain>
    </source>
</reference>
<dbReference type="OrthoDB" id="550577at2759"/>
<dbReference type="CDD" id="cd11318">
    <property type="entry name" value="AmyAc_bac_fung_AmyA"/>
    <property type="match status" value="1"/>
</dbReference>
<dbReference type="GO" id="GO:0005509">
    <property type="term" value="F:calcium ion binding"/>
    <property type="evidence" value="ECO:0007669"/>
    <property type="project" value="InterPro"/>
</dbReference>
<evidence type="ECO:0000313" key="8">
    <source>
        <dbReference type="EMBL" id="CAE6448004.1"/>
    </source>
</evidence>
<comment type="cofactor">
    <cofactor evidence="1">
        <name>Ca(2+)</name>
        <dbReference type="ChEBI" id="CHEBI:29108"/>
    </cofactor>
</comment>
<feature type="domain" description="Glycosyl hydrolase family 13 catalytic" evidence="7">
    <location>
        <begin position="21"/>
        <end position="409"/>
    </location>
</feature>
<dbReference type="SUPFAM" id="SSF51011">
    <property type="entry name" value="Glycosyl hydrolase domain"/>
    <property type="match status" value="1"/>
</dbReference>
<dbReference type="AlphaFoldDB" id="A0A8H3GG08"/>
<dbReference type="GO" id="GO:0005975">
    <property type="term" value="P:carbohydrate metabolic process"/>
    <property type="evidence" value="ECO:0007669"/>
    <property type="project" value="InterPro"/>
</dbReference>
<proteinExistence type="inferred from homology"/>
<keyword evidence="4" id="KW-0378">Hydrolase</keyword>
<evidence type="ECO:0000256" key="1">
    <source>
        <dbReference type="ARBA" id="ARBA00001913"/>
    </source>
</evidence>
<dbReference type="EMBL" id="CP059664">
    <property type="protein sequence ID" value="QRW21587.1"/>
    <property type="molecule type" value="Genomic_DNA"/>
</dbReference>
<keyword evidence="3" id="KW-0479">Metal-binding</keyword>
<dbReference type="PIRSF" id="PIRSF001021">
    <property type="entry name" value="Alph-amls_thrmst"/>
    <property type="match status" value="1"/>
</dbReference>
<evidence type="ECO:0000256" key="4">
    <source>
        <dbReference type="ARBA" id="ARBA00022801"/>
    </source>
</evidence>
<dbReference type="Gene3D" id="2.40.30.140">
    <property type="match status" value="1"/>
</dbReference>
<sequence>MATHANIEYSTKRPKEQDLNYTMVQAFEWYSPGGGVHWNTLKDRVQELSDMGVTAMWLPPPTKASSQNSVGYDIYDVWDLGEFDQKGGKRTNYGTKEELVDLVRYAHENGIVGYVDAVLNHKFGADRTERFRATEVDPNDRTRDITDKYDIEASGWTAFDFPGRNGKYSQLKWTFNHFTGVDYNNDGGKKAIFRIDGDGKNWAQGVDHENRNYDYLMGADIDHRHPEAHDDLLAWGKWVIDEIGAAGFRFDAIKHIDDVFIAEFVKHVRAETHKSSMFAVGEFWKDSLEDINNYLNKLGTQFSVFDAPLHYNFKEASEAGNNFDLREIFSGTLVKSRPMDAVTLVDNHDTQIGQALESWVSPWFKPLAYALILLRGDGYPCVFWGDLYGCGGDNPQPPVNQLADIIRARKLFSYGETRDVWDHANCVGWVRAGDEHHDGCAVVICNGDEGAKFLDVGKDHAGEKWTDLLNWHDGEVTIGEEGWAEFRCPARSISIWTKSDARGREEFKKD</sequence>
<evidence type="ECO:0000259" key="7">
    <source>
        <dbReference type="SMART" id="SM00642"/>
    </source>
</evidence>
<keyword evidence="6" id="KW-0326">Glycosidase</keyword>
<dbReference type="Proteomes" id="UP000663840">
    <property type="component" value="Unassembled WGS sequence"/>
</dbReference>
<reference evidence="11" key="1">
    <citation type="submission" date="2020-05" db="EMBL/GenBank/DDBJ databases">
        <title>Evolutionary and genomic comparisons of hybrid uninucleate and nonhybrid Rhizoctonia fungi.</title>
        <authorList>
            <person name="Li C."/>
            <person name="Chen X."/>
        </authorList>
    </citation>
    <scope>NUCLEOTIDE SEQUENCE</scope>
    <source>
        <strain evidence="11">AG-1 IA</strain>
    </source>
</reference>
<reference evidence="9" key="2">
    <citation type="submission" date="2020-09" db="EMBL/GenBank/DDBJ databases">
        <title>Comparative genome analyses of four rice-infecting Rhizoctonia solani isolates reveal extensive enrichment of homogalacturonan modification genes.</title>
        <authorList>
            <person name="Lee D.-Y."/>
            <person name="Jeon J."/>
            <person name="Kim K.-T."/>
            <person name="Cheong K."/>
            <person name="Song H."/>
            <person name="Choi G."/>
            <person name="Ko J."/>
            <person name="Opiyo S.O."/>
            <person name="Zuo S."/>
            <person name="Madhav S."/>
            <person name="Lee Y.-H."/>
            <person name="Wang G.-L."/>
        </authorList>
    </citation>
    <scope>NUCLEOTIDE SEQUENCE</scope>
    <source>
        <strain evidence="10">AG1-IA WGL</strain>
        <strain evidence="9">AG1-IA YN-7</strain>
    </source>
</reference>
<dbReference type="Gene3D" id="2.60.40.1180">
    <property type="entry name" value="Golgi alpha-mannosidase II"/>
    <property type="match status" value="1"/>
</dbReference>
<dbReference type="EMBL" id="JACYCD010000052">
    <property type="protein sequence ID" value="KAF8706191.1"/>
    <property type="molecule type" value="Genomic_DNA"/>
</dbReference>